<evidence type="ECO:0000313" key="2">
    <source>
        <dbReference type="Proteomes" id="UP000439903"/>
    </source>
</evidence>
<protein>
    <submittedName>
        <fullName evidence="1">Zinc finger protein</fullName>
    </submittedName>
</protein>
<gene>
    <name evidence="1" type="ORF">F8M41_011648</name>
</gene>
<dbReference type="EMBL" id="WTPW01002386">
    <property type="protein sequence ID" value="KAF0383973.1"/>
    <property type="molecule type" value="Genomic_DNA"/>
</dbReference>
<name>A0A8H3X228_GIGMA</name>
<organism evidence="1 2">
    <name type="scientific">Gigaspora margarita</name>
    <dbReference type="NCBI Taxonomy" id="4874"/>
    <lineage>
        <taxon>Eukaryota</taxon>
        <taxon>Fungi</taxon>
        <taxon>Fungi incertae sedis</taxon>
        <taxon>Mucoromycota</taxon>
        <taxon>Glomeromycotina</taxon>
        <taxon>Glomeromycetes</taxon>
        <taxon>Diversisporales</taxon>
        <taxon>Gigasporaceae</taxon>
        <taxon>Gigaspora</taxon>
    </lineage>
</organism>
<reference evidence="1 2" key="1">
    <citation type="journal article" date="2019" name="Environ. Microbiol.">
        <title>At the nexus of three kingdoms: the genome of the mycorrhizal fungus Gigaspora margarita provides insights into plant, endobacterial and fungal interactions.</title>
        <authorList>
            <person name="Venice F."/>
            <person name="Ghignone S."/>
            <person name="Salvioli di Fossalunga A."/>
            <person name="Amselem J."/>
            <person name="Novero M."/>
            <person name="Xianan X."/>
            <person name="Sedzielewska Toro K."/>
            <person name="Morin E."/>
            <person name="Lipzen A."/>
            <person name="Grigoriev I.V."/>
            <person name="Henrissat B."/>
            <person name="Martin F.M."/>
            <person name="Bonfante P."/>
        </authorList>
    </citation>
    <scope>NUCLEOTIDE SEQUENCE [LARGE SCALE GENOMIC DNA]</scope>
    <source>
        <strain evidence="1 2">BEG34</strain>
    </source>
</reference>
<accession>A0A8H3X228</accession>
<dbReference type="AlphaFoldDB" id="A0A8H3X228"/>
<dbReference type="Proteomes" id="UP000439903">
    <property type="component" value="Unassembled WGS sequence"/>
</dbReference>
<proteinExistence type="predicted"/>
<comment type="caution">
    <text evidence="1">The sequence shown here is derived from an EMBL/GenBank/DDBJ whole genome shotgun (WGS) entry which is preliminary data.</text>
</comment>
<sequence>MDKDINVLYSDTMIQYMPIEILDKVSPKKVPDIQSIAPDAKIGYALEVDLEAPVHLHNFFADYLLVPEKQIVSENWLSLYNERLVETKKNPIDKAICLKPKMYSVLLVWHDSNLPKKGLPKIT</sequence>
<keyword evidence="2" id="KW-1185">Reference proteome</keyword>
<evidence type="ECO:0000313" key="1">
    <source>
        <dbReference type="EMBL" id="KAF0383973.1"/>
    </source>
</evidence>
<dbReference type="OrthoDB" id="2384756at2759"/>